<gene>
    <name evidence="2" type="ORF">OC698_01625</name>
</gene>
<dbReference type="Pfam" id="PF01348">
    <property type="entry name" value="Intron_maturas2"/>
    <property type="match status" value="1"/>
</dbReference>
<evidence type="ECO:0000259" key="1">
    <source>
        <dbReference type="Pfam" id="PF01348"/>
    </source>
</evidence>
<feature type="domain" description="Domain X" evidence="1">
    <location>
        <begin position="2"/>
        <end position="43"/>
    </location>
</feature>
<comment type="caution">
    <text evidence="2">The sequence shown here is derived from an EMBL/GenBank/DDBJ whole genome shotgun (WGS) entry which is preliminary data.</text>
</comment>
<evidence type="ECO:0000313" key="2">
    <source>
        <dbReference type="EMBL" id="MDO8057392.1"/>
    </source>
</evidence>
<sequence length="143" mass="16925">MRYFCVANNLRVLTHLNYLAEDSCLETLARKQKKSIARVRKKCKIGLTWSISYLKKGKIQHELWIVYSSDKIRKMRNYKGNPNITINKYIFQSCKNLSLKAELCEKHSKTVQLPNHHIGTIYNANHQRIMKELKYCVKIVIRK</sequence>
<proteinExistence type="predicted"/>
<dbReference type="Proteomes" id="UP001170666">
    <property type="component" value="Unassembled WGS sequence"/>
</dbReference>
<keyword evidence="3" id="KW-1185">Reference proteome</keyword>
<dbReference type="InterPro" id="IPR024937">
    <property type="entry name" value="Domain_X"/>
</dbReference>
<evidence type="ECO:0000313" key="3">
    <source>
        <dbReference type="Proteomes" id="UP001170666"/>
    </source>
</evidence>
<name>A0ABT9D1A7_9MOLU</name>
<reference evidence="2 3" key="1">
    <citation type="journal article" date="2023" name="Int. J. Syst. Evol. Microbiol.">
        <title>The observation of taxonomic boundaries for the 16SrII and 16SrXXV phytoplasmas using genome-based delimitation.</title>
        <authorList>
            <person name="Rodrigues Jardim B."/>
            <person name="Tran-Nguyen L.T.T."/>
            <person name="Gambley C."/>
            <person name="Al-Sadi A.M."/>
            <person name="Al-Subhi A.M."/>
            <person name="Foissac X."/>
            <person name="Salar P."/>
            <person name="Cai H."/>
            <person name="Yang J.Y."/>
            <person name="Davis R."/>
            <person name="Jones L."/>
            <person name="Rodoni B."/>
            <person name="Constable F.E."/>
        </authorList>
    </citation>
    <scope>NUCLEOTIDE SEQUENCE [LARGE SCALE GENOMIC DNA]</scope>
    <source>
        <strain evidence="2">BAWM-BFA-CoWB</strain>
    </source>
</reference>
<protein>
    <recommendedName>
        <fullName evidence="1">Domain X domain-containing protein</fullName>
    </recommendedName>
</protein>
<organism evidence="2 3">
    <name type="scientific">Candidatus Phytoplasma gossypii</name>
    <dbReference type="NCBI Taxonomy" id="2982629"/>
    <lineage>
        <taxon>Bacteria</taxon>
        <taxon>Bacillati</taxon>
        <taxon>Mycoplasmatota</taxon>
        <taxon>Mollicutes</taxon>
        <taxon>Acholeplasmatales</taxon>
        <taxon>Acholeplasmataceae</taxon>
        <taxon>Candidatus Phytoplasma</taxon>
        <taxon>16SrII (Peanut WB group)</taxon>
    </lineage>
</organism>
<dbReference type="EMBL" id="JAOSIT010000014">
    <property type="protein sequence ID" value="MDO8057392.1"/>
    <property type="molecule type" value="Genomic_DNA"/>
</dbReference>
<accession>A0ABT9D1A7</accession>